<name>A0AAE7BE09_9BACT</name>
<comment type="catalytic activity">
    <reaction evidence="1">
        <text>ATP + protein L-histidine = ADP + protein N-phospho-L-histidine.</text>
        <dbReference type="EC" id="2.7.13.3"/>
    </reaction>
</comment>
<evidence type="ECO:0000256" key="3">
    <source>
        <dbReference type="ARBA" id="ARBA00022679"/>
    </source>
</evidence>
<feature type="transmembrane region" description="Helical" evidence="5">
    <location>
        <begin position="327"/>
        <end position="351"/>
    </location>
</feature>
<dbReference type="AlphaFoldDB" id="A0AAE7BE09"/>
<dbReference type="Pfam" id="PF07695">
    <property type="entry name" value="7TMR-DISM_7TM"/>
    <property type="match status" value="1"/>
</dbReference>
<dbReference type="GO" id="GO:0007234">
    <property type="term" value="P:osmosensory signaling via phosphorelay pathway"/>
    <property type="evidence" value="ECO:0007669"/>
    <property type="project" value="TreeGrafter"/>
</dbReference>
<dbReference type="InterPro" id="IPR011623">
    <property type="entry name" value="7TMR_DISM_rcpt_extracell_dom1"/>
</dbReference>
<proteinExistence type="predicted"/>
<dbReference type="InterPro" id="IPR005467">
    <property type="entry name" value="His_kinase_dom"/>
</dbReference>
<feature type="transmembrane region" description="Helical" evidence="5">
    <location>
        <begin position="266"/>
        <end position="288"/>
    </location>
</feature>
<feature type="domain" description="Histidine kinase" evidence="6">
    <location>
        <begin position="410"/>
        <end position="624"/>
    </location>
</feature>
<dbReference type="SUPFAM" id="SSF47384">
    <property type="entry name" value="Homodimeric domain of signal transducing histidine kinase"/>
    <property type="match status" value="1"/>
</dbReference>
<keyword evidence="5" id="KW-0472">Membrane</keyword>
<keyword evidence="5" id="KW-1133">Transmembrane helix</keyword>
<protein>
    <recommendedName>
        <fullName evidence="2">histidine kinase</fullName>
        <ecNumber evidence="2">2.7.13.3</ecNumber>
    </recommendedName>
</protein>
<dbReference type="InterPro" id="IPR036097">
    <property type="entry name" value="HisK_dim/P_sf"/>
</dbReference>
<sequence>MRIILFLLFFISFSFSNTFILEKNNIPQISLETFSDTYIDKNHNKTIDEIKNEPFKNISKTNFKATKSHIWSRFSILNNTLDTKEIFFKNSKAGVDIIDVYIFKNGSFYKKIELGDMRDIKNRELKTKKSTFYLNLEKQTLYDFYIMHKSYSSISTLWTLQNRVTFEKFENIESTVWGIFIGIIFTLCFYNLVLFFSIKEFAFLNYIFMSLSFATYQLCVNGVAYQIFENVNLQYLNNLNWIIGFLTQVFTILFPILFFKPKKETFIFKYFISILIIDICTVILYSFSFTNPEIRYFTKYTDFITFISIPSLLLISIWAIKNKRSGAMYYLFGQVFYLLLVVYVVMVTIGYFESFEYIWVIVPIGIILDVIFLSLALFSRLKEIEQRKNETEQLLISQARFTTIGQNIANITHQWKTPIAQLGSQIFLLEAIYELDKNNFDKTIKETLPKMKYSITFLNHTIDDIYNFYSNPSSKENFNIEEEIESLLRMIKDAIKSNSISIIKAVEPLSYYGYKGSFLNALMIVLENAIYQLKNFKTSNREIFISVKKNKNTIVIKIEDNGGGTKNIDIEKLFDLNFSSKKEEGSGVGLALAKKLITKRLEGEIKAEKTKEGLAFMFIFPLKEEIIN</sequence>
<evidence type="ECO:0000313" key="7">
    <source>
        <dbReference type="EMBL" id="QKF77770.1"/>
    </source>
</evidence>
<dbReference type="InterPro" id="IPR011622">
    <property type="entry name" value="7TMR_DISM_rcpt_extracell_dom2"/>
</dbReference>
<evidence type="ECO:0000256" key="1">
    <source>
        <dbReference type="ARBA" id="ARBA00000085"/>
    </source>
</evidence>
<keyword evidence="4 7" id="KW-0418">Kinase</keyword>
<dbReference type="PROSITE" id="PS50109">
    <property type="entry name" value="HIS_KIN"/>
    <property type="match status" value="1"/>
</dbReference>
<evidence type="ECO:0000313" key="8">
    <source>
        <dbReference type="Proteomes" id="UP000503313"/>
    </source>
</evidence>
<dbReference type="InterPro" id="IPR050351">
    <property type="entry name" value="BphY/WalK/GraS-like"/>
</dbReference>
<dbReference type="Pfam" id="PF02518">
    <property type="entry name" value="HATPase_c"/>
    <property type="match status" value="1"/>
</dbReference>
<dbReference type="Gene3D" id="1.10.287.130">
    <property type="match status" value="1"/>
</dbReference>
<dbReference type="InterPro" id="IPR003594">
    <property type="entry name" value="HATPase_dom"/>
</dbReference>
<dbReference type="InterPro" id="IPR036890">
    <property type="entry name" value="HATPase_C_sf"/>
</dbReference>
<keyword evidence="5" id="KW-0812">Transmembrane</keyword>
<accession>A0AAE7BE09</accession>
<feature type="transmembrane region" description="Helical" evidence="5">
    <location>
        <begin position="203"/>
        <end position="227"/>
    </location>
</feature>
<dbReference type="GO" id="GO:0000155">
    <property type="term" value="F:phosphorelay sensor kinase activity"/>
    <property type="evidence" value="ECO:0007669"/>
    <property type="project" value="InterPro"/>
</dbReference>
<dbReference type="Proteomes" id="UP000503313">
    <property type="component" value="Chromosome"/>
</dbReference>
<dbReference type="SUPFAM" id="SSF55874">
    <property type="entry name" value="ATPase domain of HSP90 chaperone/DNA topoisomerase II/histidine kinase"/>
    <property type="match status" value="1"/>
</dbReference>
<gene>
    <name evidence="7" type="ORF">ADFLV_1752</name>
</gene>
<dbReference type="EC" id="2.7.13.3" evidence="2"/>
<dbReference type="GO" id="GO:0000156">
    <property type="term" value="F:phosphorelay response regulator activity"/>
    <property type="evidence" value="ECO:0007669"/>
    <property type="project" value="TreeGrafter"/>
</dbReference>
<evidence type="ECO:0000259" key="6">
    <source>
        <dbReference type="PROSITE" id="PS50109"/>
    </source>
</evidence>
<organism evidence="7 8">
    <name type="scientific">Arcobacter defluvii</name>
    <dbReference type="NCBI Taxonomy" id="873191"/>
    <lineage>
        <taxon>Bacteria</taxon>
        <taxon>Pseudomonadati</taxon>
        <taxon>Campylobacterota</taxon>
        <taxon>Epsilonproteobacteria</taxon>
        <taxon>Campylobacterales</taxon>
        <taxon>Arcobacteraceae</taxon>
        <taxon>Arcobacter</taxon>
    </lineage>
</organism>
<evidence type="ECO:0000256" key="4">
    <source>
        <dbReference type="ARBA" id="ARBA00022777"/>
    </source>
</evidence>
<evidence type="ECO:0000256" key="5">
    <source>
        <dbReference type="SAM" id="Phobius"/>
    </source>
</evidence>
<keyword evidence="8" id="KW-1185">Reference proteome</keyword>
<dbReference type="RefSeq" id="WP_129010591.1">
    <property type="nucleotide sequence ID" value="NZ_CP053835.1"/>
</dbReference>
<evidence type="ECO:0000256" key="2">
    <source>
        <dbReference type="ARBA" id="ARBA00012438"/>
    </source>
</evidence>
<dbReference type="Gene3D" id="3.30.565.10">
    <property type="entry name" value="Histidine kinase-like ATPase, C-terminal domain"/>
    <property type="match status" value="1"/>
</dbReference>
<dbReference type="KEGG" id="adz:ADFLV_1752"/>
<feature type="transmembrane region" description="Helical" evidence="5">
    <location>
        <begin position="357"/>
        <end position="378"/>
    </location>
</feature>
<dbReference type="Pfam" id="PF07696">
    <property type="entry name" value="7TMR-DISMED2"/>
    <property type="match status" value="1"/>
</dbReference>
<dbReference type="PANTHER" id="PTHR42878:SF14">
    <property type="entry name" value="OSMOLARITY TWO-COMPONENT SYSTEM PROTEIN SSK1"/>
    <property type="match status" value="1"/>
</dbReference>
<feature type="transmembrane region" description="Helical" evidence="5">
    <location>
        <begin position="239"/>
        <end position="259"/>
    </location>
</feature>
<feature type="transmembrane region" description="Helical" evidence="5">
    <location>
        <begin position="176"/>
        <end position="196"/>
    </location>
</feature>
<dbReference type="GO" id="GO:0030295">
    <property type="term" value="F:protein kinase activator activity"/>
    <property type="evidence" value="ECO:0007669"/>
    <property type="project" value="TreeGrafter"/>
</dbReference>
<dbReference type="Gene3D" id="2.60.40.2380">
    <property type="match status" value="1"/>
</dbReference>
<reference evidence="7 8" key="1">
    <citation type="submission" date="2020-05" db="EMBL/GenBank/DDBJ databases">
        <title>Complete genome sequencing of Campylobacter and Arcobacter type strains.</title>
        <authorList>
            <person name="Miller W.G."/>
            <person name="Yee E."/>
        </authorList>
    </citation>
    <scope>NUCLEOTIDE SEQUENCE [LARGE SCALE GENOMIC DNA]</scope>
    <source>
        <strain evidence="7 8">LMG 25694</strain>
    </source>
</reference>
<feature type="transmembrane region" description="Helical" evidence="5">
    <location>
        <begin position="300"/>
        <end position="320"/>
    </location>
</feature>
<dbReference type="SMART" id="SM00387">
    <property type="entry name" value="HATPase_c"/>
    <property type="match status" value="1"/>
</dbReference>
<dbReference type="PANTHER" id="PTHR42878">
    <property type="entry name" value="TWO-COMPONENT HISTIDINE KINASE"/>
    <property type="match status" value="1"/>
</dbReference>
<keyword evidence="3" id="KW-0808">Transferase</keyword>
<dbReference type="EMBL" id="CP053835">
    <property type="protein sequence ID" value="QKF77770.1"/>
    <property type="molecule type" value="Genomic_DNA"/>
</dbReference>